<feature type="region of interest" description="Disordered" evidence="1">
    <location>
        <begin position="1"/>
        <end position="50"/>
    </location>
</feature>
<evidence type="ECO:0000313" key="3">
    <source>
        <dbReference type="Proteomes" id="UP001500454"/>
    </source>
</evidence>
<sequence>MNGVFSKHHAQGANQGYKREEVEKGLTHKGGREGEENELPSSDEEGWPKAGVVDNRCGTCGQLGLLSNDFNHPGAALAATSPSQMRRGA</sequence>
<protein>
    <submittedName>
        <fullName evidence="2">Uncharacterized protein</fullName>
    </submittedName>
</protein>
<keyword evidence="3" id="KW-1185">Reference proteome</keyword>
<evidence type="ECO:0000256" key="1">
    <source>
        <dbReference type="SAM" id="MobiDB-lite"/>
    </source>
</evidence>
<feature type="region of interest" description="Disordered" evidence="1">
    <location>
        <begin position="68"/>
        <end position="89"/>
    </location>
</feature>
<feature type="compositionally biased region" description="Basic and acidic residues" evidence="1">
    <location>
        <begin position="17"/>
        <end position="34"/>
    </location>
</feature>
<accession>A0ABP8ITZ5</accession>
<feature type="compositionally biased region" description="Polar residues" evidence="1">
    <location>
        <begin position="80"/>
        <end position="89"/>
    </location>
</feature>
<gene>
    <name evidence="2" type="ORF">GCM10023186_00320</name>
</gene>
<evidence type="ECO:0000313" key="2">
    <source>
        <dbReference type="EMBL" id="GAA4371659.1"/>
    </source>
</evidence>
<reference evidence="3" key="1">
    <citation type="journal article" date="2019" name="Int. J. Syst. Evol. Microbiol.">
        <title>The Global Catalogue of Microorganisms (GCM) 10K type strain sequencing project: providing services to taxonomists for standard genome sequencing and annotation.</title>
        <authorList>
            <consortium name="The Broad Institute Genomics Platform"/>
            <consortium name="The Broad Institute Genome Sequencing Center for Infectious Disease"/>
            <person name="Wu L."/>
            <person name="Ma J."/>
        </authorList>
    </citation>
    <scope>NUCLEOTIDE SEQUENCE [LARGE SCALE GENOMIC DNA]</scope>
    <source>
        <strain evidence="3">JCM 17924</strain>
    </source>
</reference>
<comment type="caution">
    <text evidence="2">The sequence shown here is derived from an EMBL/GenBank/DDBJ whole genome shotgun (WGS) entry which is preliminary data.</text>
</comment>
<name>A0ABP8ITZ5_9BACT</name>
<dbReference type="Proteomes" id="UP001500454">
    <property type="component" value="Unassembled WGS sequence"/>
</dbReference>
<feature type="compositionally biased region" description="Acidic residues" evidence="1">
    <location>
        <begin position="35"/>
        <end position="45"/>
    </location>
</feature>
<organism evidence="2 3">
    <name type="scientific">Hymenobacter koreensis</name>
    <dbReference type="NCBI Taxonomy" id="1084523"/>
    <lineage>
        <taxon>Bacteria</taxon>
        <taxon>Pseudomonadati</taxon>
        <taxon>Bacteroidota</taxon>
        <taxon>Cytophagia</taxon>
        <taxon>Cytophagales</taxon>
        <taxon>Hymenobacteraceae</taxon>
        <taxon>Hymenobacter</taxon>
    </lineage>
</organism>
<dbReference type="EMBL" id="BAABHA010000001">
    <property type="protein sequence ID" value="GAA4371659.1"/>
    <property type="molecule type" value="Genomic_DNA"/>
</dbReference>
<feature type="compositionally biased region" description="Basic residues" evidence="1">
    <location>
        <begin position="1"/>
        <end position="10"/>
    </location>
</feature>
<proteinExistence type="predicted"/>